<dbReference type="AlphaFoldDB" id="W4RYI7"/>
<feature type="region of interest" description="Disordered" evidence="1">
    <location>
        <begin position="1"/>
        <end position="62"/>
    </location>
</feature>
<sequence>MPEPPRSAHAQPEDGQPPYGDVAHASNDLPPSAPSASIPTQDRLDIDPAPIAPAAAPSAVNSREFVSAGRDRLELAVAYMDLGDRDTARGLLLEVAATGDEASRAEAAELLERLA</sequence>
<name>W4RYI7_9XANT</name>
<evidence type="ECO:0000313" key="2">
    <source>
        <dbReference type="EMBL" id="GAE49361.1"/>
    </source>
</evidence>
<dbReference type="Proteomes" id="UP000019143">
    <property type="component" value="Unassembled WGS sequence"/>
</dbReference>
<accession>W4RYI7</accession>
<feature type="compositionally biased region" description="Low complexity" evidence="1">
    <location>
        <begin position="47"/>
        <end position="57"/>
    </location>
</feature>
<evidence type="ECO:0000313" key="3">
    <source>
        <dbReference type="Proteomes" id="UP000019143"/>
    </source>
</evidence>
<organism evidence="2 3">
    <name type="scientific">Xanthomonas arboricola pv. pruni str. MAFF 311562</name>
    <dbReference type="NCBI Taxonomy" id="1414836"/>
    <lineage>
        <taxon>Bacteria</taxon>
        <taxon>Pseudomonadati</taxon>
        <taxon>Pseudomonadota</taxon>
        <taxon>Gammaproteobacteria</taxon>
        <taxon>Lysobacterales</taxon>
        <taxon>Lysobacteraceae</taxon>
        <taxon>Xanthomonas</taxon>
    </lineage>
</organism>
<dbReference type="Gene3D" id="1.20.58.2200">
    <property type="match status" value="1"/>
</dbReference>
<dbReference type="InterPro" id="IPR020011">
    <property type="entry name" value="FimV_C"/>
</dbReference>
<comment type="caution">
    <text evidence="2">The sequence shown here is derived from an EMBL/GenBank/DDBJ whole genome shotgun (WGS) entry which is preliminary data.</text>
</comment>
<dbReference type="EMBL" id="BAVB01000205">
    <property type="protein sequence ID" value="GAE49361.1"/>
    <property type="molecule type" value="Genomic_DNA"/>
</dbReference>
<evidence type="ECO:0000256" key="1">
    <source>
        <dbReference type="SAM" id="MobiDB-lite"/>
    </source>
</evidence>
<reference evidence="2 3" key="1">
    <citation type="submission" date="2014-01" db="EMBL/GenBank/DDBJ databases">
        <title>Genome sequence and analysis of Xanthomonas arboricola pv. pruni.</title>
        <authorList>
            <person name="Fujikawa T."/>
            <person name="Nakazono-Nagaoka E."/>
        </authorList>
    </citation>
    <scope>NUCLEOTIDE SEQUENCE [LARGE SCALE GENOMIC DNA]</scope>
    <source>
        <strain evidence="3">MAFF 311562</strain>
    </source>
</reference>
<dbReference type="InterPro" id="IPR038440">
    <property type="entry name" value="FimV_C_sf"/>
</dbReference>
<gene>
    <name evidence="2" type="primary">fimV</name>
    <name evidence="2" type="ORF">XPU_0893</name>
</gene>
<proteinExistence type="predicted"/>
<dbReference type="NCBIfam" id="TIGR03504">
    <property type="entry name" value="FimV_Cterm"/>
    <property type="match status" value="1"/>
</dbReference>
<protein>
    <submittedName>
        <fullName evidence="2">Protein FimV</fullName>
    </submittedName>
</protein>